<dbReference type="PROSITE" id="PS01124">
    <property type="entry name" value="HTH_ARAC_FAMILY_2"/>
    <property type="match status" value="1"/>
</dbReference>
<dbReference type="Proteomes" id="UP001601444">
    <property type="component" value="Unassembled WGS sequence"/>
</dbReference>
<dbReference type="InterPro" id="IPR009057">
    <property type="entry name" value="Homeodomain-like_sf"/>
</dbReference>
<dbReference type="SMART" id="SM00342">
    <property type="entry name" value="HTH_ARAC"/>
    <property type="match status" value="1"/>
</dbReference>
<accession>A0ABW6PTZ2</accession>
<keyword evidence="6" id="KW-1185">Reference proteome</keyword>
<sequence>MVVSLFPGMARLSTDQVAPAEAVDYWQSVVGDTTAPVSLAPIEGFPFHGEIVPLVSTDAMSLMWSRCGGHVSTRNAGHIARADEQFVIVLIELPGALPRDMSELRPGTMSVFDTAHPMRLRLDRSRSLLVMRVRREVVVESATVGEALFGGPVIVTPQPSAQVISHFLTSLAHLAVTEPSNMPILAGHAPRLTAALIDLSLSVGVSEQAATVHLKEQVAQFLRVNFQDPDLTVDDIARACLVSRRTLFRVVGEDGVARRLRQLRLDFARRALLRHPEQSIAAIAAEAGFRNERTFYRAFQNEFSMTPREYRQSTACAV</sequence>
<evidence type="ECO:0000256" key="1">
    <source>
        <dbReference type="ARBA" id="ARBA00023015"/>
    </source>
</evidence>
<dbReference type="InterPro" id="IPR018060">
    <property type="entry name" value="HTH_AraC"/>
</dbReference>
<organism evidence="5 6">
    <name type="scientific">Nocardia thailandica</name>
    <dbReference type="NCBI Taxonomy" id="257275"/>
    <lineage>
        <taxon>Bacteria</taxon>
        <taxon>Bacillati</taxon>
        <taxon>Actinomycetota</taxon>
        <taxon>Actinomycetes</taxon>
        <taxon>Mycobacteriales</taxon>
        <taxon>Nocardiaceae</taxon>
        <taxon>Nocardia</taxon>
    </lineage>
</organism>
<dbReference type="Gene3D" id="1.10.10.60">
    <property type="entry name" value="Homeodomain-like"/>
    <property type="match status" value="1"/>
</dbReference>
<dbReference type="PANTHER" id="PTHR43280:SF2">
    <property type="entry name" value="HTH-TYPE TRANSCRIPTIONAL REGULATOR EXSA"/>
    <property type="match status" value="1"/>
</dbReference>
<dbReference type="InterPro" id="IPR020449">
    <property type="entry name" value="Tscrpt_reg_AraC-type_HTH"/>
</dbReference>
<dbReference type="InterPro" id="IPR018062">
    <property type="entry name" value="HTH_AraC-typ_CS"/>
</dbReference>
<evidence type="ECO:0000256" key="2">
    <source>
        <dbReference type="ARBA" id="ARBA00023125"/>
    </source>
</evidence>
<dbReference type="PROSITE" id="PS00041">
    <property type="entry name" value="HTH_ARAC_FAMILY_1"/>
    <property type="match status" value="1"/>
</dbReference>
<dbReference type="SUPFAM" id="SSF46689">
    <property type="entry name" value="Homeodomain-like"/>
    <property type="match status" value="1"/>
</dbReference>
<evidence type="ECO:0000313" key="6">
    <source>
        <dbReference type="Proteomes" id="UP001601444"/>
    </source>
</evidence>
<proteinExistence type="predicted"/>
<keyword evidence="3" id="KW-0804">Transcription</keyword>
<dbReference type="RefSeq" id="WP_387702261.1">
    <property type="nucleotide sequence ID" value="NZ_JBIAMX010000016.1"/>
</dbReference>
<keyword evidence="1" id="KW-0805">Transcription regulation</keyword>
<dbReference type="PRINTS" id="PR00032">
    <property type="entry name" value="HTHARAC"/>
</dbReference>
<dbReference type="PANTHER" id="PTHR43280">
    <property type="entry name" value="ARAC-FAMILY TRANSCRIPTIONAL REGULATOR"/>
    <property type="match status" value="1"/>
</dbReference>
<dbReference type="EMBL" id="JBIAMX010000016">
    <property type="protein sequence ID" value="MFF0545834.1"/>
    <property type="molecule type" value="Genomic_DNA"/>
</dbReference>
<reference evidence="5 6" key="1">
    <citation type="submission" date="2024-10" db="EMBL/GenBank/DDBJ databases">
        <title>The Natural Products Discovery Center: Release of the First 8490 Sequenced Strains for Exploring Actinobacteria Biosynthetic Diversity.</title>
        <authorList>
            <person name="Kalkreuter E."/>
            <person name="Kautsar S.A."/>
            <person name="Yang D."/>
            <person name="Bader C.D."/>
            <person name="Teijaro C.N."/>
            <person name="Fluegel L."/>
            <person name="Davis C.M."/>
            <person name="Simpson J.R."/>
            <person name="Lauterbach L."/>
            <person name="Steele A.D."/>
            <person name="Gui C."/>
            <person name="Meng S."/>
            <person name="Li G."/>
            <person name="Viehrig K."/>
            <person name="Ye F."/>
            <person name="Su P."/>
            <person name="Kiefer A.F."/>
            <person name="Nichols A."/>
            <person name="Cepeda A.J."/>
            <person name="Yan W."/>
            <person name="Fan B."/>
            <person name="Jiang Y."/>
            <person name="Adhikari A."/>
            <person name="Zheng C.-J."/>
            <person name="Schuster L."/>
            <person name="Cowan T.M."/>
            <person name="Smanski M.J."/>
            <person name="Chevrette M.G."/>
            <person name="De Carvalho L.P.S."/>
            <person name="Shen B."/>
        </authorList>
    </citation>
    <scope>NUCLEOTIDE SEQUENCE [LARGE SCALE GENOMIC DNA]</scope>
    <source>
        <strain evidence="5 6">NPDC004045</strain>
    </source>
</reference>
<evidence type="ECO:0000313" key="5">
    <source>
        <dbReference type="EMBL" id="MFF0545834.1"/>
    </source>
</evidence>
<dbReference type="Pfam" id="PF12833">
    <property type="entry name" value="HTH_18"/>
    <property type="match status" value="1"/>
</dbReference>
<gene>
    <name evidence="5" type="ORF">ACFYTF_23635</name>
</gene>
<comment type="caution">
    <text evidence="5">The sequence shown here is derived from an EMBL/GenBank/DDBJ whole genome shotgun (WGS) entry which is preliminary data.</text>
</comment>
<feature type="domain" description="HTH araC/xylS-type" evidence="4">
    <location>
        <begin position="216"/>
        <end position="313"/>
    </location>
</feature>
<evidence type="ECO:0000259" key="4">
    <source>
        <dbReference type="PROSITE" id="PS01124"/>
    </source>
</evidence>
<protein>
    <submittedName>
        <fullName evidence="5">Helix-turn-helix transcriptional regulator</fullName>
    </submittedName>
</protein>
<name>A0ABW6PTZ2_9NOCA</name>
<keyword evidence="2" id="KW-0238">DNA-binding</keyword>
<evidence type="ECO:0000256" key="3">
    <source>
        <dbReference type="ARBA" id="ARBA00023163"/>
    </source>
</evidence>